<evidence type="ECO:0000313" key="1">
    <source>
        <dbReference type="EMBL" id="JAE00034.1"/>
    </source>
</evidence>
<accession>A0A0A9EM02</accession>
<sequence length="73" mass="8320">MTRNKGSGTQPLLNGCFMKTPALCKYFPLMLCKTCMNNLLSSDKLWLANCTLYSLAPYQGKMARRRLDVQQLQ</sequence>
<dbReference type="AlphaFoldDB" id="A0A0A9EM02"/>
<reference evidence="1" key="2">
    <citation type="journal article" date="2015" name="Data Brief">
        <title>Shoot transcriptome of the giant reed, Arundo donax.</title>
        <authorList>
            <person name="Barrero R.A."/>
            <person name="Guerrero F.D."/>
            <person name="Moolhuijzen P."/>
            <person name="Goolsby J.A."/>
            <person name="Tidwell J."/>
            <person name="Bellgard S.E."/>
            <person name="Bellgard M.I."/>
        </authorList>
    </citation>
    <scope>NUCLEOTIDE SEQUENCE</scope>
    <source>
        <tissue evidence="1">Shoot tissue taken approximately 20 cm above the soil surface</tissue>
    </source>
</reference>
<dbReference type="EMBL" id="GBRH01197862">
    <property type="protein sequence ID" value="JAE00034.1"/>
    <property type="molecule type" value="Transcribed_RNA"/>
</dbReference>
<organism evidence="1">
    <name type="scientific">Arundo donax</name>
    <name type="common">Giant reed</name>
    <name type="synonym">Donax arundinaceus</name>
    <dbReference type="NCBI Taxonomy" id="35708"/>
    <lineage>
        <taxon>Eukaryota</taxon>
        <taxon>Viridiplantae</taxon>
        <taxon>Streptophyta</taxon>
        <taxon>Embryophyta</taxon>
        <taxon>Tracheophyta</taxon>
        <taxon>Spermatophyta</taxon>
        <taxon>Magnoliopsida</taxon>
        <taxon>Liliopsida</taxon>
        <taxon>Poales</taxon>
        <taxon>Poaceae</taxon>
        <taxon>PACMAD clade</taxon>
        <taxon>Arundinoideae</taxon>
        <taxon>Arundineae</taxon>
        <taxon>Arundo</taxon>
    </lineage>
</organism>
<proteinExistence type="predicted"/>
<protein>
    <submittedName>
        <fullName evidence="1">Uncharacterized protein</fullName>
    </submittedName>
</protein>
<reference evidence="1" key="1">
    <citation type="submission" date="2014-09" db="EMBL/GenBank/DDBJ databases">
        <authorList>
            <person name="Magalhaes I.L.F."/>
            <person name="Oliveira U."/>
            <person name="Santos F.R."/>
            <person name="Vidigal T.H.D.A."/>
            <person name="Brescovit A.D."/>
            <person name="Santos A.J."/>
        </authorList>
    </citation>
    <scope>NUCLEOTIDE SEQUENCE</scope>
    <source>
        <tissue evidence="1">Shoot tissue taken approximately 20 cm above the soil surface</tissue>
    </source>
</reference>
<name>A0A0A9EM02_ARUDO</name>